<name>B1M2P3_METRJ</name>
<feature type="transmembrane region" description="Helical" evidence="1">
    <location>
        <begin position="7"/>
        <end position="31"/>
    </location>
</feature>
<dbReference type="PATRIC" id="fig|426355.14.peg.5800"/>
<evidence type="ECO:0000313" key="2">
    <source>
        <dbReference type="EMBL" id="ACB27691.1"/>
    </source>
</evidence>
<keyword evidence="1" id="KW-0472">Membrane</keyword>
<gene>
    <name evidence="2" type="ordered locus">Mrad2831_5746</name>
</gene>
<proteinExistence type="predicted"/>
<reference evidence="2 3" key="1">
    <citation type="submission" date="2008-03" db="EMBL/GenBank/DDBJ databases">
        <title>Complete sequence of chromosome of Methylobacterium radiotolerans JCM 2831.</title>
        <authorList>
            <consortium name="US DOE Joint Genome Institute"/>
            <person name="Copeland A."/>
            <person name="Lucas S."/>
            <person name="Lapidus A."/>
            <person name="Glavina del Rio T."/>
            <person name="Dalin E."/>
            <person name="Tice H."/>
            <person name="Bruce D."/>
            <person name="Goodwin L."/>
            <person name="Pitluck S."/>
            <person name="Kiss H."/>
            <person name="Brettin T."/>
            <person name="Detter J.C."/>
            <person name="Han C."/>
            <person name="Kuske C.R."/>
            <person name="Schmutz J."/>
            <person name="Larimer F."/>
            <person name="Land M."/>
            <person name="Hauser L."/>
            <person name="Kyrpides N."/>
            <person name="Mikhailova N."/>
            <person name="Marx C.J."/>
            <person name="Richardson P."/>
        </authorList>
    </citation>
    <scope>NUCLEOTIDE SEQUENCE [LARGE SCALE GENOMIC DNA]</scope>
    <source>
        <strain evidence="3">ATCC 27329 / DSM 1819 / JCM 2831 / NBRC 15690 / NCIMB 10815 / 0-1</strain>
    </source>
</reference>
<evidence type="ECO:0000256" key="1">
    <source>
        <dbReference type="SAM" id="Phobius"/>
    </source>
</evidence>
<dbReference type="RefSeq" id="WP_012322628.1">
    <property type="nucleotide sequence ID" value="NC_010505.1"/>
</dbReference>
<dbReference type="KEGG" id="mrd:Mrad2831_5746"/>
<evidence type="ECO:0000313" key="3">
    <source>
        <dbReference type="Proteomes" id="UP000006589"/>
    </source>
</evidence>
<accession>B1M2P3</accession>
<dbReference type="AlphaFoldDB" id="B1M2P3"/>
<protein>
    <submittedName>
        <fullName evidence="2">Uncharacterized protein</fullName>
    </submittedName>
</protein>
<dbReference type="EMBL" id="CP001001">
    <property type="protein sequence ID" value="ACB27691.1"/>
    <property type="molecule type" value="Genomic_DNA"/>
</dbReference>
<keyword evidence="1" id="KW-0812">Transmembrane</keyword>
<organism evidence="2 3">
    <name type="scientific">Methylobacterium radiotolerans (strain ATCC 27329 / DSM 1819 / JCM 2831 / NBRC 15690 / NCIMB 10815 / 0-1)</name>
    <dbReference type="NCBI Taxonomy" id="426355"/>
    <lineage>
        <taxon>Bacteria</taxon>
        <taxon>Pseudomonadati</taxon>
        <taxon>Pseudomonadota</taxon>
        <taxon>Alphaproteobacteria</taxon>
        <taxon>Hyphomicrobiales</taxon>
        <taxon>Methylobacteriaceae</taxon>
        <taxon>Methylobacterium</taxon>
    </lineage>
</organism>
<feature type="transmembrane region" description="Helical" evidence="1">
    <location>
        <begin position="43"/>
        <end position="65"/>
    </location>
</feature>
<dbReference type="HOGENOM" id="CLU_2771190_0_0_5"/>
<sequence length="69" mass="6906">MTILLHLIWISLKGLVIFVAIFGAGAGATVLMFGTKAPNGDALAGLAGGGVLLFVLVFGGAYVFLGGRA</sequence>
<keyword evidence="1" id="KW-1133">Transmembrane helix</keyword>
<dbReference type="Proteomes" id="UP000006589">
    <property type="component" value="Chromosome"/>
</dbReference>
<dbReference type="GeneID" id="6141826"/>
<dbReference type="STRING" id="426355.Mrad2831_5746"/>